<dbReference type="RefSeq" id="XP_018701110.1">
    <property type="nucleotide sequence ID" value="XM_018851624.1"/>
</dbReference>
<evidence type="ECO:0000313" key="2">
    <source>
        <dbReference type="EMBL" id="OAA55100.1"/>
    </source>
</evidence>
<sequence length="202" mass="22743">MTQDLVRHINAEHSQSDQKKLALDLASLSSGPKKSSKDKETATLRPAQDDDAKTPSADDIFAKYNEEDEDSLTASIYHCSTTPTEEYEQTLATSMGDISVQEVHKAEDCIASHMRDLSLQFTLPRLGQATPTFLKPAIPAMDSSADSSDDDGRPELDVSVDLFDPKNMKDGIPFEFYMRFLKLYEKLWLRFEDGKRHHQSLL</sequence>
<dbReference type="AlphaFoldDB" id="A0A162MEP2"/>
<dbReference type="GeneID" id="30024313"/>
<keyword evidence="3" id="KW-1185">Reference proteome</keyword>
<gene>
    <name evidence="2" type="ORF">ISF_08021</name>
</gene>
<dbReference type="Proteomes" id="UP000076744">
    <property type="component" value="Unassembled WGS sequence"/>
</dbReference>
<proteinExistence type="predicted"/>
<protein>
    <submittedName>
        <fullName evidence="2">Uncharacterized protein</fullName>
    </submittedName>
</protein>
<feature type="region of interest" description="Disordered" evidence="1">
    <location>
        <begin position="26"/>
        <end position="57"/>
    </location>
</feature>
<feature type="compositionally biased region" description="Basic and acidic residues" evidence="1">
    <location>
        <begin position="35"/>
        <end position="53"/>
    </location>
</feature>
<reference evidence="2 3" key="1">
    <citation type="journal article" date="2016" name="Genome Biol. Evol.">
        <title>Divergent and convergent evolution of fungal pathogenicity.</title>
        <authorList>
            <person name="Shang Y."/>
            <person name="Xiao G."/>
            <person name="Zheng P."/>
            <person name="Cen K."/>
            <person name="Zhan S."/>
            <person name="Wang C."/>
        </authorList>
    </citation>
    <scope>NUCLEOTIDE SEQUENCE [LARGE SCALE GENOMIC DNA]</scope>
    <source>
        <strain evidence="2 3">ARSEF 2679</strain>
    </source>
</reference>
<name>A0A162MEP2_CORFA</name>
<dbReference type="EMBL" id="AZHB01000026">
    <property type="protein sequence ID" value="OAA55100.1"/>
    <property type="molecule type" value="Genomic_DNA"/>
</dbReference>
<evidence type="ECO:0000256" key="1">
    <source>
        <dbReference type="SAM" id="MobiDB-lite"/>
    </source>
</evidence>
<accession>A0A162MEP2</accession>
<evidence type="ECO:0000313" key="3">
    <source>
        <dbReference type="Proteomes" id="UP000076744"/>
    </source>
</evidence>
<feature type="region of interest" description="Disordered" evidence="1">
    <location>
        <begin position="138"/>
        <end position="157"/>
    </location>
</feature>
<comment type="caution">
    <text evidence="2">The sequence shown here is derived from an EMBL/GenBank/DDBJ whole genome shotgun (WGS) entry which is preliminary data.</text>
</comment>
<organism evidence="2 3">
    <name type="scientific">Cordyceps fumosorosea (strain ARSEF 2679)</name>
    <name type="common">Isaria fumosorosea</name>
    <dbReference type="NCBI Taxonomy" id="1081104"/>
    <lineage>
        <taxon>Eukaryota</taxon>
        <taxon>Fungi</taxon>
        <taxon>Dikarya</taxon>
        <taxon>Ascomycota</taxon>
        <taxon>Pezizomycotina</taxon>
        <taxon>Sordariomycetes</taxon>
        <taxon>Hypocreomycetidae</taxon>
        <taxon>Hypocreales</taxon>
        <taxon>Cordycipitaceae</taxon>
        <taxon>Cordyceps</taxon>
    </lineage>
</organism>